<dbReference type="NCBIfam" id="TIGR00756">
    <property type="entry name" value="PPR"/>
    <property type="match status" value="8"/>
</dbReference>
<dbReference type="PANTHER" id="PTHR47938">
    <property type="entry name" value="RESPIRATORY COMPLEX I CHAPERONE (CIA84), PUTATIVE (AFU_ORTHOLOGUE AFUA_2G06020)-RELATED"/>
    <property type="match status" value="1"/>
</dbReference>
<evidence type="ECO:0000313" key="4">
    <source>
        <dbReference type="Proteomes" id="UP000694864"/>
    </source>
</evidence>
<evidence type="ECO:0000313" key="5">
    <source>
        <dbReference type="RefSeq" id="XP_010433457.1"/>
    </source>
</evidence>
<reference evidence="5" key="2">
    <citation type="submission" date="2025-08" db="UniProtKB">
        <authorList>
            <consortium name="RefSeq"/>
        </authorList>
    </citation>
    <scope>IDENTIFICATION</scope>
    <source>
        <tissue evidence="5">Leaf</tissue>
    </source>
</reference>
<dbReference type="Gene3D" id="1.25.40.10">
    <property type="entry name" value="Tetratricopeptide repeat domain"/>
    <property type="match status" value="3"/>
</dbReference>
<dbReference type="Proteomes" id="UP000694864">
    <property type="component" value="Chromosome 10"/>
</dbReference>
<dbReference type="InterPro" id="IPR002885">
    <property type="entry name" value="PPR_rpt"/>
</dbReference>
<feature type="repeat" description="PPR" evidence="3">
    <location>
        <begin position="343"/>
        <end position="377"/>
    </location>
</feature>
<proteinExistence type="inferred from homology"/>
<feature type="repeat" description="PPR" evidence="3">
    <location>
        <begin position="203"/>
        <end position="237"/>
    </location>
</feature>
<feature type="repeat" description="PPR" evidence="3">
    <location>
        <begin position="168"/>
        <end position="202"/>
    </location>
</feature>
<dbReference type="Pfam" id="PF13041">
    <property type="entry name" value="PPR_2"/>
    <property type="match status" value="3"/>
</dbReference>
<dbReference type="RefSeq" id="XP_010433457.1">
    <property type="nucleotide sequence ID" value="XM_010435155.2"/>
</dbReference>
<dbReference type="InterPro" id="IPR011990">
    <property type="entry name" value="TPR-like_helical_dom_sf"/>
</dbReference>
<feature type="repeat" description="PPR" evidence="3">
    <location>
        <begin position="308"/>
        <end position="342"/>
    </location>
</feature>
<feature type="repeat" description="PPR" evidence="3">
    <location>
        <begin position="413"/>
        <end position="447"/>
    </location>
</feature>
<dbReference type="Pfam" id="PF12854">
    <property type="entry name" value="PPR_1"/>
    <property type="match status" value="1"/>
</dbReference>
<gene>
    <name evidence="5" type="primary">LOC104717566</name>
</gene>
<organism evidence="4 5">
    <name type="scientific">Camelina sativa</name>
    <name type="common">False flax</name>
    <name type="synonym">Myagrum sativum</name>
    <dbReference type="NCBI Taxonomy" id="90675"/>
    <lineage>
        <taxon>Eukaryota</taxon>
        <taxon>Viridiplantae</taxon>
        <taxon>Streptophyta</taxon>
        <taxon>Embryophyta</taxon>
        <taxon>Tracheophyta</taxon>
        <taxon>Spermatophyta</taxon>
        <taxon>Magnoliopsida</taxon>
        <taxon>eudicotyledons</taxon>
        <taxon>Gunneridae</taxon>
        <taxon>Pentapetalae</taxon>
        <taxon>rosids</taxon>
        <taxon>malvids</taxon>
        <taxon>Brassicales</taxon>
        <taxon>Brassicaceae</taxon>
        <taxon>Camelineae</taxon>
        <taxon>Camelina</taxon>
    </lineage>
</organism>
<feature type="repeat" description="PPR" evidence="3">
    <location>
        <begin position="448"/>
        <end position="482"/>
    </location>
</feature>
<evidence type="ECO:0000256" key="2">
    <source>
        <dbReference type="ARBA" id="ARBA00022737"/>
    </source>
</evidence>
<keyword evidence="2" id="KW-0677">Repeat</keyword>
<dbReference type="PANTHER" id="PTHR47938:SF7">
    <property type="entry name" value="PENTACOTRIPEPTIDE-REPEAT REGION OF PRORP DOMAIN-CONTAINING PROTEIN"/>
    <property type="match status" value="1"/>
</dbReference>
<sequence length="543" mass="61599">MIRINTGVVNRCLRYRFSSFAGSENNTKLSKTLGAANIIPIPHRRNPEPKGQDRDFVNVAHSHLIQSDWDKLNKLSDHLDSFRVKNILLKIQKDYLLSLEFFNWTKTRNPGSHSLETHAIVLHTLTKNRKFKSAESILRDLLLVNGAVDLPAKVFDALLYSYRECDSTPRVFDSLFKTFAHLKRFRNATDTFVQMKDYGFLPTVESCNAYMSSLLGQGRVDIALRFYREMRRCKISPNTYTLNMVISGYCKSGKLDKGIELLQDMERLGFRATDVTYNTLIAGHCEKGLLSSALKLKNMMGKNGLQPTVVTFNTLIHGFCRAVKLQEASKVFGEMKAVNVAPNTVTYNTLINGYSQQGDHEMAFRFYEDMVCNGIQRDILTYNGLILGLCKQAKTRKAAQFVKELDKENLVPNSSTFSALIMGQCVRRNADRGFELYKSMIRSGCHPNEETFIMLVSAFCKNEDFDGAAQVLKEMVRRSIPLDSKTVHQVCNGLKHQGKDQLLKELLQEMEGNKSLQEPLGNREAEGIDQKKSVSFLFSGRKD</sequence>
<name>A0ABM0TZ06_CAMSA</name>
<evidence type="ECO:0000256" key="3">
    <source>
        <dbReference type="PROSITE-ProRule" id="PRU00708"/>
    </source>
</evidence>
<accession>A0ABM0TZ06</accession>
<protein>
    <submittedName>
        <fullName evidence="5">Pentatricopeptide repeat-containing protein At4g26680, mitochondrial</fullName>
    </submittedName>
</protein>
<keyword evidence="4" id="KW-1185">Reference proteome</keyword>
<reference evidence="4" key="1">
    <citation type="journal article" date="2014" name="Nat. Commun.">
        <title>The emerging biofuel crop Camelina sativa retains a highly undifferentiated hexaploid genome structure.</title>
        <authorList>
            <person name="Kagale S."/>
            <person name="Koh C."/>
            <person name="Nixon J."/>
            <person name="Bollina V."/>
            <person name="Clarke W.E."/>
            <person name="Tuteja R."/>
            <person name="Spillane C."/>
            <person name="Robinson S.J."/>
            <person name="Links M.G."/>
            <person name="Clarke C."/>
            <person name="Higgins E.E."/>
            <person name="Huebert T."/>
            <person name="Sharpe A.G."/>
            <person name="Parkin I.A."/>
        </authorList>
    </citation>
    <scope>NUCLEOTIDE SEQUENCE [LARGE SCALE GENOMIC DNA]</scope>
    <source>
        <strain evidence="4">cv. DH55</strain>
    </source>
</reference>
<dbReference type="PROSITE" id="PS51375">
    <property type="entry name" value="PPR"/>
    <property type="match status" value="9"/>
</dbReference>
<comment type="similarity">
    <text evidence="1">Belongs to the PPR family. P subfamily.</text>
</comment>
<feature type="repeat" description="PPR" evidence="3">
    <location>
        <begin position="378"/>
        <end position="412"/>
    </location>
</feature>
<feature type="repeat" description="PPR" evidence="3">
    <location>
        <begin position="238"/>
        <end position="272"/>
    </location>
</feature>
<dbReference type="GeneID" id="104717566"/>
<evidence type="ECO:0000256" key="1">
    <source>
        <dbReference type="ARBA" id="ARBA00007626"/>
    </source>
</evidence>
<feature type="repeat" description="PPR" evidence="3">
    <location>
        <begin position="273"/>
        <end position="307"/>
    </location>
</feature>